<gene>
    <name evidence="9" type="primary">ycjT</name>
    <name evidence="9" type="ordered locus">LMM7_2954</name>
</gene>
<evidence type="ECO:0000313" key="9">
    <source>
        <dbReference type="EMBL" id="AEH93959.1"/>
    </source>
</evidence>
<protein>
    <submittedName>
        <fullName evidence="9">Putative maltose/kojibiose phosphorylase</fullName>
    </submittedName>
</protein>
<evidence type="ECO:0000256" key="5">
    <source>
        <dbReference type="PIRSR" id="PIRSR036289-51"/>
    </source>
</evidence>
<proteinExistence type="inferred from homology"/>
<evidence type="ECO:0000256" key="4">
    <source>
        <dbReference type="PIRSR" id="PIRSR036289-50"/>
    </source>
</evidence>
<dbReference type="AlphaFoldDB" id="A0A0E0V032"/>
<feature type="binding site" evidence="5">
    <location>
        <begin position="316"/>
        <end position="317"/>
    </location>
    <ligand>
        <name>substrate</name>
    </ligand>
</feature>
<evidence type="ECO:0000256" key="1">
    <source>
        <dbReference type="ARBA" id="ARBA00006768"/>
    </source>
</evidence>
<dbReference type="InterPro" id="IPR005196">
    <property type="entry name" value="Glyco_hydro_65_N"/>
</dbReference>
<dbReference type="PANTHER" id="PTHR11051:SF8">
    <property type="entry name" value="PROTEIN-GLUCOSYLGALACTOSYLHYDROXYLYSINE GLUCOSIDASE"/>
    <property type="match status" value="1"/>
</dbReference>
<dbReference type="Pfam" id="PF03632">
    <property type="entry name" value="Glyco_hydro_65m"/>
    <property type="match status" value="1"/>
</dbReference>
<comment type="similarity">
    <text evidence="1">Belongs to the glycosyl hydrolase 65 family.</text>
</comment>
<dbReference type="InterPro" id="IPR012341">
    <property type="entry name" value="6hp_glycosidase-like_sf"/>
</dbReference>
<dbReference type="RefSeq" id="WP_012582249.1">
    <property type="nucleotide sequence ID" value="NC_017537.1"/>
</dbReference>
<dbReference type="GO" id="GO:0005975">
    <property type="term" value="P:carbohydrate metabolic process"/>
    <property type="evidence" value="ECO:0007669"/>
    <property type="project" value="InterPro"/>
</dbReference>
<dbReference type="Proteomes" id="UP000000486">
    <property type="component" value="Chromosome"/>
</dbReference>
<name>A0A0E0V032_LISMM</name>
<dbReference type="InterPro" id="IPR005195">
    <property type="entry name" value="Glyco_hydro_65_M"/>
</dbReference>
<dbReference type="Pfam" id="PF03636">
    <property type="entry name" value="Glyco_hydro_65N"/>
    <property type="match status" value="1"/>
</dbReference>
<dbReference type="FunFam" id="1.50.10.10:FF:000085">
    <property type="entry name" value="Glycosyl transferase, family 65"/>
    <property type="match status" value="1"/>
</dbReference>
<dbReference type="InterPro" id="IPR017045">
    <property type="entry name" value="Malt_Pase/Glycosyl_Hdrlase"/>
</dbReference>
<dbReference type="InterPro" id="IPR037018">
    <property type="entry name" value="GH65_N"/>
</dbReference>
<dbReference type="GO" id="GO:0004553">
    <property type="term" value="F:hydrolase activity, hydrolyzing O-glycosyl compounds"/>
    <property type="evidence" value="ECO:0007669"/>
    <property type="project" value="TreeGrafter"/>
</dbReference>
<dbReference type="PATRIC" id="fig|1030009.3.peg.2943"/>
<keyword evidence="2" id="KW-0328">Glycosyltransferase</keyword>
<organism evidence="9 10">
    <name type="scientific">Listeria monocytogenes serotype 4a (strain M7)</name>
    <dbReference type="NCBI Taxonomy" id="1030009"/>
    <lineage>
        <taxon>Bacteria</taxon>
        <taxon>Bacillati</taxon>
        <taxon>Bacillota</taxon>
        <taxon>Bacilli</taxon>
        <taxon>Bacillales</taxon>
        <taxon>Listeriaceae</taxon>
        <taxon>Listeria</taxon>
    </lineage>
</organism>
<dbReference type="GO" id="GO:0030246">
    <property type="term" value="F:carbohydrate binding"/>
    <property type="evidence" value="ECO:0007669"/>
    <property type="project" value="InterPro"/>
</dbReference>
<dbReference type="SUPFAM" id="SSF48208">
    <property type="entry name" value="Six-hairpin glycosidases"/>
    <property type="match status" value="1"/>
</dbReference>
<feature type="domain" description="Glycoside hydrolase family 65 C-terminal" evidence="7">
    <location>
        <begin position="651"/>
        <end position="710"/>
    </location>
</feature>
<feature type="binding site" evidence="5">
    <location>
        <begin position="552"/>
        <end position="553"/>
    </location>
    <ligand>
        <name>substrate</name>
    </ligand>
</feature>
<reference evidence="9 10" key="1">
    <citation type="journal article" date="2011" name="J. Bacteriol.">
        <title>Genome sequence of the nonpathogenic Listeria monocytogenes serovar 4a strain M7.</title>
        <authorList>
            <person name="Chen J."/>
            <person name="Xia Y."/>
            <person name="Cheng C."/>
            <person name="Fang C."/>
            <person name="Shan Y."/>
            <person name="Jin G."/>
            <person name="Fang W."/>
        </authorList>
    </citation>
    <scope>NUCLEOTIDE SEQUENCE [LARGE SCALE GENOMIC DNA]</scope>
    <source>
        <strain evidence="9 10">M7</strain>
    </source>
</reference>
<dbReference type="InterPro" id="IPR005194">
    <property type="entry name" value="Glyco_hydro_65_C"/>
</dbReference>
<evidence type="ECO:0000259" key="6">
    <source>
        <dbReference type="Pfam" id="PF03632"/>
    </source>
</evidence>
<dbReference type="Gene3D" id="2.60.420.10">
    <property type="entry name" value="Maltose phosphorylase, domain 3"/>
    <property type="match status" value="1"/>
</dbReference>
<feature type="active site" description="Proton donor" evidence="4">
    <location>
        <position position="456"/>
    </location>
</feature>
<accession>A0A0E0V032</accession>
<dbReference type="InterPro" id="IPR011013">
    <property type="entry name" value="Gal_mutarotase_sf_dom"/>
</dbReference>
<dbReference type="GO" id="GO:0016757">
    <property type="term" value="F:glycosyltransferase activity"/>
    <property type="evidence" value="ECO:0007669"/>
    <property type="project" value="UniProtKB-KW"/>
</dbReference>
<feature type="domain" description="Glycoside hydrolase family 65 N-terminal" evidence="8">
    <location>
        <begin position="6"/>
        <end position="234"/>
    </location>
</feature>
<dbReference type="HOGENOM" id="CLU_006285_2_1_9"/>
<evidence type="ECO:0000313" key="10">
    <source>
        <dbReference type="Proteomes" id="UP000000486"/>
    </source>
</evidence>
<dbReference type="EMBL" id="CP002816">
    <property type="protein sequence ID" value="AEH93959.1"/>
    <property type="molecule type" value="Genomic_DNA"/>
</dbReference>
<dbReference type="Gene3D" id="2.70.98.40">
    <property type="entry name" value="Glycoside hydrolase, family 65, N-terminal domain"/>
    <property type="match status" value="1"/>
</dbReference>
<dbReference type="Pfam" id="PF03633">
    <property type="entry name" value="Glyco_hydro_65C"/>
    <property type="match status" value="1"/>
</dbReference>
<dbReference type="InterPro" id="IPR008928">
    <property type="entry name" value="6-hairpin_glycosidase_sf"/>
</dbReference>
<evidence type="ECO:0000256" key="2">
    <source>
        <dbReference type="ARBA" id="ARBA00022676"/>
    </source>
</evidence>
<sequence>MKKIIEKEFALNYLNKYGSQMTVGNGYLGVRGALEEEYPEQVRGMYVAGIYNRPSGSLSSELVNLPDVTRFQVMLGGETFSMQAGKIHAYERYLDMHTGELVRKITWESSAGKKYQLNFHRFVSKATKHVIAAKVEITPLSGAAKVKVKTGIDAQQTNFGTQQLAESSLRIFDEKLMVGEYETIESKQHITIATKVNKKGIFTAKNRQLMTEVEQEIAENQLFTLEKISMVKTSLDQVDAELPNTTYAELKRASETLWADFWEHAGVRVESTNDFDQFALDFACYHLEIMTPKDDFRCSVGAKGLTGEGYKGHVFWDTEIFIMPFFLYNKPEIAKQLLKYRYLHLKEAKEKATKNGYNGALFPWESAFSGEEETPEFAAINIRTGTRQKVASAISEHHLVADIAYAVCEYEAATKDAQFMKECGSELLLETAEFWLSRATNRNGRLEILDVIGPDEYTEHIDNNTYTNYMAHYNVEKALEWNKDNADFVARAEAFLEKIYLPVASESGLIPQDDTFLEKDWINLDKYKAAQGTQGILLDYSRQEVNELQILKQADLVMLFYLFPKMFAPDAVKQNLDYYEKRTIHDSSLSKAIHAIVENRTGNRAQAYQFFQEACLIDLGNEPHSSDDGLHAASLGAIWLAVVFGFAGIDTSGEILEIAPNIPDSWQSVAFEFSWKGEKILVEIAPNTLQLSKSTKSVLELVIHGEKQQLTDTLTIKLDQKDVSL</sequence>
<dbReference type="PIRSF" id="PIRSF036289">
    <property type="entry name" value="Glycosyl_hydrolase_malt_phosph"/>
    <property type="match status" value="1"/>
</dbReference>
<evidence type="ECO:0000259" key="7">
    <source>
        <dbReference type="Pfam" id="PF03633"/>
    </source>
</evidence>
<dbReference type="PANTHER" id="PTHR11051">
    <property type="entry name" value="GLYCOSYL HYDROLASE-RELATED"/>
    <property type="match status" value="1"/>
</dbReference>
<evidence type="ECO:0000256" key="3">
    <source>
        <dbReference type="ARBA" id="ARBA00022679"/>
    </source>
</evidence>
<keyword evidence="3" id="KW-0808">Transferase</keyword>
<dbReference type="SUPFAM" id="SSF74650">
    <property type="entry name" value="Galactose mutarotase-like"/>
    <property type="match status" value="1"/>
</dbReference>
<dbReference type="KEGG" id="lmq:LMM7_2954"/>
<dbReference type="Gene3D" id="1.50.10.10">
    <property type="match status" value="1"/>
</dbReference>
<feature type="domain" description="Glycoside hydrolase family 65 central catalytic" evidence="6">
    <location>
        <begin position="282"/>
        <end position="639"/>
    </location>
</feature>
<evidence type="ECO:0000259" key="8">
    <source>
        <dbReference type="Pfam" id="PF03636"/>
    </source>
</evidence>